<dbReference type="Gene3D" id="3.40.50.150">
    <property type="entry name" value="Vaccinia Virus protein VP39"/>
    <property type="match status" value="1"/>
</dbReference>
<dbReference type="InterPro" id="IPR006342">
    <property type="entry name" value="FkbM_mtfrase"/>
</dbReference>
<sequence>MEKQSLEQLKGALENLIHQIENHQQNRNKIANVSKLVKSLNAFNEWQYNEETSEFLNLITGAICDPNGLGKLNLMLKNAKIPPKYYDIFYGMLYGGGEEEFVCIDCGAHCGLISDIILHCGGKSYVFEPNLYLNYFLNRKYKNNPNAILYQKAVDSKAYKTNFLMFENRMLSQGNRICSSKQDDKTTQSYEVEVIDLIDFIENEILKHHSQIYFLKLDVEGVEFEILERLIATKLYQKIRFIACEIHEYMFEDGETKLSSIQKQIKEQKIENIFLDWV</sequence>
<dbReference type="STRING" id="1121267.CCUN_1154"/>
<name>A0A1W6BXJ8_9BACT</name>
<organism evidence="3 4">
    <name type="scientific">Campylobacter cuniculorum DSM 23162 = LMG 24588</name>
    <dbReference type="NCBI Taxonomy" id="1121267"/>
    <lineage>
        <taxon>Bacteria</taxon>
        <taxon>Pseudomonadati</taxon>
        <taxon>Campylobacterota</taxon>
        <taxon>Epsilonproteobacteria</taxon>
        <taxon>Campylobacterales</taxon>
        <taxon>Campylobacteraceae</taxon>
        <taxon>Campylobacter</taxon>
    </lineage>
</organism>
<dbReference type="EMBL" id="CP020867">
    <property type="protein sequence ID" value="ARJ56750.1"/>
    <property type="molecule type" value="Genomic_DNA"/>
</dbReference>
<dbReference type="RefSeq" id="WP_085296660.1">
    <property type="nucleotide sequence ID" value="NZ_CP020867.1"/>
</dbReference>
<feature type="domain" description="Methyltransferase FkbM" evidence="2">
    <location>
        <begin position="105"/>
        <end position="254"/>
    </location>
</feature>
<keyword evidence="1" id="KW-0175">Coiled coil</keyword>
<evidence type="ECO:0000256" key="1">
    <source>
        <dbReference type="SAM" id="Coils"/>
    </source>
</evidence>
<dbReference type="PANTHER" id="PTHR34203">
    <property type="entry name" value="METHYLTRANSFERASE, FKBM FAMILY PROTEIN"/>
    <property type="match status" value="1"/>
</dbReference>
<protein>
    <recommendedName>
        <fullName evidence="2">Methyltransferase FkbM domain-containing protein</fullName>
    </recommendedName>
</protein>
<accession>A0A1W6BXJ8</accession>
<dbReference type="NCBIfam" id="TIGR01444">
    <property type="entry name" value="fkbM_fam"/>
    <property type="match status" value="1"/>
</dbReference>
<dbReference type="Proteomes" id="UP000192902">
    <property type="component" value="Chromosome"/>
</dbReference>
<dbReference type="PANTHER" id="PTHR34203:SF15">
    <property type="entry name" value="SLL1173 PROTEIN"/>
    <property type="match status" value="1"/>
</dbReference>
<dbReference type="InterPro" id="IPR052514">
    <property type="entry name" value="SAM-dependent_MTase"/>
</dbReference>
<feature type="coiled-coil region" evidence="1">
    <location>
        <begin position="3"/>
        <end position="33"/>
    </location>
</feature>
<evidence type="ECO:0000313" key="4">
    <source>
        <dbReference type="Proteomes" id="UP000192902"/>
    </source>
</evidence>
<proteinExistence type="predicted"/>
<dbReference type="InterPro" id="IPR029063">
    <property type="entry name" value="SAM-dependent_MTases_sf"/>
</dbReference>
<gene>
    <name evidence="3" type="ORF">CCUN_1154</name>
</gene>
<dbReference type="AlphaFoldDB" id="A0A1W6BXJ8"/>
<evidence type="ECO:0000259" key="2">
    <source>
        <dbReference type="Pfam" id="PF05050"/>
    </source>
</evidence>
<dbReference type="Pfam" id="PF05050">
    <property type="entry name" value="Methyltransf_21"/>
    <property type="match status" value="1"/>
</dbReference>
<dbReference type="KEGG" id="ccun:CCUN_1154"/>
<reference evidence="3 4" key="1">
    <citation type="submission" date="2017-04" db="EMBL/GenBank/DDBJ databases">
        <title>Complete genome sequence of the Campylobacter cuniculorum type strain LMG24588.</title>
        <authorList>
            <person name="Miller W.G."/>
            <person name="Yee E."/>
            <person name="Revez J."/>
            <person name="Bono J.L."/>
            <person name="Rossi M."/>
        </authorList>
    </citation>
    <scope>NUCLEOTIDE SEQUENCE [LARGE SCALE GENOMIC DNA]</scope>
    <source>
        <strain evidence="3 4">LMG 24588</strain>
    </source>
</reference>
<dbReference type="eggNOG" id="COG0030">
    <property type="taxonomic scope" value="Bacteria"/>
</dbReference>
<dbReference type="SUPFAM" id="SSF53335">
    <property type="entry name" value="S-adenosyl-L-methionine-dependent methyltransferases"/>
    <property type="match status" value="1"/>
</dbReference>
<evidence type="ECO:0000313" key="3">
    <source>
        <dbReference type="EMBL" id="ARJ56750.1"/>
    </source>
</evidence>